<dbReference type="CDD" id="cd18731">
    <property type="entry name" value="PIN_NgFitB-like"/>
    <property type="match status" value="1"/>
</dbReference>
<proteinExistence type="inferred from homology"/>
<keyword evidence="3" id="KW-0540">Nuclease</keyword>
<accession>A0A1G6GNR8</accession>
<feature type="domain" description="PIN" evidence="8">
    <location>
        <begin position="4"/>
        <end position="120"/>
    </location>
</feature>
<keyword evidence="4" id="KW-0479">Metal-binding</keyword>
<dbReference type="Proteomes" id="UP000199086">
    <property type="component" value="Unassembled WGS sequence"/>
</dbReference>
<dbReference type="AlphaFoldDB" id="A0A1G6GNR8"/>
<keyword evidence="2" id="KW-1277">Toxin-antitoxin system</keyword>
<comment type="similarity">
    <text evidence="7">Belongs to the PINc/VapC protein family.</text>
</comment>
<sequence>MRVALDTNVVSEVIKPHCDPNVLSWIRGLATADLALPAPCLAELHVGLHLLPNGARRQRLERAVEAFIDEIPMILPFDRSAAEAFADIATAPGRPRPTMDALIASICVGQGLPLATRNVRDFAGCGMGLINPWEP</sequence>
<comment type="cofactor">
    <cofactor evidence="1">
        <name>Mg(2+)</name>
        <dbReference type="ChEBI" id="CHEBI:18420"/>
    </cofactor>
</comment>
<keyword evidence="5" id="KW-0378">Hydrolase</keyword>
<dbReference type="Gene3D" id="3.40.50.1010">
    <property type="entry name" value="5'-nuclease"/>
    <property type="match status" value="1"/>
</dbReference>
<organism evidence="9 10">
    <name type="scientific">Raineyella antarctica</name>
    <dbReference type="NCBI Taxonomy" id="1577474"/>
    <lineage>
        <taxon>Bacteria</taxon>
        <taxon>Bacillati</taxon>
        <taxon>Actinomycetota</taxon>
        <taxon>Actinomycetes</taxon>
        <taxon>Propionibacteriales</taxon>
        <taxon>Propionibacteriaceae</taxon>
        <taxon>Raineyella</taxon>
    </lineage>
</organism>
<dbReference type="EMBL" id="FMYF01000004">
    <property type="protein sequence ID" value="SDB83652.1"/>
    <property type="molecule type" value="Genomic_DNA"/>
</dbReference>
<dbReference type="GO" id="GO:0016787">
    <property type="term" value="F:hydrolase activity"/>
    <property type="evidence" value="ECO:0007669"/>
    <property type="project" value="UniProtKB-KW"/>
</dbReference>
<evidence type="ECO:0000256" key="3">
    <source>
        <dbReference type="ARBA" id="ARBA00022722"/>
    </source>
</evidence>
<keyword evidence="6" id="KW-0460">Magnesium</keyword>
<evidence type="ECO:0000313" key="9">
    <source>
        <dbReference type="EMBL" id="SDB83652.1"/>
    </source>
</evidence>
<dbReference type="PANTHER" id="PTHR33653:SF1">
    <property type="entry name" value="RIBONUCLEASE VAPC2"/>
    <property type="match status" value="1"/>
</dbReference>
<keyword evidence="10" id="KW-1185">Reference proteome</keyword>
<evidence type="ECO:0000256" key="1">
    <source>
        <dbReference type="ARBA" id="ARBA00001946"/>
    </source>
</evidence>
<dbReference type="GO" id="GO:0046872">
    <property type="term" value="F:metal ion binding"/>
    <property type="evidence" value="ECO:0007669"/>
    <property type="project" value="UniProtKB-KW"/>
</dbReference>
<dbReference type="InterPro" id="IPR050556">
    <property type="entry name" value="Type_II_TA_system_RNase"/>
</dbReference>
<dbReference type="STRING" id="1577474.GA0111570_104172"/>
<dbReference type="GO" id="GO:0004518">
    <property type="term" value="F:nuclease activity"/>
    <property type="evidence" value="ECO:0007669"/>
    <property type="project" value="UniProtKB-KW"/>
</dbReference>
<evidence type="ECO:0000256" key="6">
    <source>
        <dbReference type="ARBA" id="ARBA00022842"/>
    </source>
</evidence>
<dbReference type="OrthoDB" id="9815354at2"/>
<evidence type="ECO:0000313" key="10">
    <source>
        <dbReference type="Proteomes" id="UP000199086"/>
    </source>
</evidence>
<evidence type="ECO:0000259" key="8">
    <source>
        <dbReference type="Pfam" id="PF01850"/>
    </source>
</evidence>
<dbReference type="PANTHER" id="PTHR33653">
    <property type="entry name" value="RIBONUCLEASE VAPC2"/>
    <property type="match status" value="1"/>
</dbReference>
<reference evidence="9 10" key="1">
    <citation type="submission" date="2016-06" db="EMBL/GenBank/DDBJ databases">
        <authorList>
            <person name="Olsen C.W."/>
            <person name="Carey S."/>
            <person name="Hinshaw L."/>
            <person name="Karasin A.I."/>
        </authorList>
    </citation>
    <scope>NUCLEOTIDE SEQUENCE [LARGE SCALE GENOMIC DNA]</scope>
    <source>
        <strain evidence="9 10">LZ-22</strain>
    </source>
</reference>
<dbReference type="InterPro" id="IPR002716">
    <property type="entry name" value="PIN_dom"/>
</dbReference>
<dbReference type="SUPFAM" id="SSF88723">
    <property type="entry name" value="PIN domain-like"/>
    <property type="match status" value="1"/>
</dbReference>
<dbReference type="InterPro" id="IPR029060">
    <property type="entry name" value="PIN-like_dom_sf"/>
</dbReference>
<dbReference type="RefSeq" id="WP_092608757.1">
    <property type="nucleotide sequence ID" value="NZ_FMYF01000004.1"/>
</dbReference>
<evidence type="ECO:0000256" key="4">
    <source>
        <dbReference type="ARBA" id="ARBA00022723"/>
    </source>
</evidence>
<protein>
    <recommendedName>
        <fullName evidence="8">PIN domain-containing protein</fullName>
    </recommendedName>
</protein>
<name>A0A1G6GNR8_9ACTN</name>
<gene>
    <name evidence="9" type="ORF">GA0111570_104172</name>
</gene>
<evidence type="ECO:0000256" key="2">
    <source>
        <dbReference type="ARBA" id="ARBA00022649"/>
    </source>
</evidence>
<dbReference type="Pfam" id="PF01850">
    <property type="entry name" value="PIN"/>
    <property type="match status" value="1"/>
</dbReference>
<evidence type="ECO:0000256" key="7">
    <source>
        <dbReference type="ARBA" id="ARBA00038093"/>
    </source>
</evidence>
<evidence type="ECO:0000256" key="5">
    <source>
        <dbReference type="ARBA" id="ARBA00022801"/>
    </source>
</evidence>